<reference evidence="2 3" key="1">
    <citation type="submission" date="2018-06" db="EMBL/GenBank/DDBJ databases">
        <authorList>
            <consortium name="Pathogen Informatics"/>
            <person name="Doyle S."/>
        </authorList>
    </citation>
    <scope>NUCLEOTIDE SEQUENCE [LARGE SCALE GENOMIC DNA]</scope>
    <source>
        <strain evidence="2 3">NCTC11544</strain>
    </source>
</reference>
<dbReference type="SUPFAM" id="SSF47598">
    <property type="entry name" value="Ribbon-helix-helix"/>
    <property type="match status" value="1"/>
</dbReference>
<dbReference type="GO" id="GO:0006355">
    <property type="term" value="P:regulation of DNA-templated transcription"/>
    <property type="evidence" value="ECO:0007669"/>
    <property type="project" value="InterPro"/>
</dbReference>
<dbReference type="AlphaFoldDB" id="A0A2X2GF13"/>
<sequence>MTSATSIKIDEQLKQRVQQIAATRQRSAHWIMREAIREYVEREEKREALRKDALQAWEVYQANGKHLSQEEADNWLISLEKGDDTEIPECHN</sequence>
<proteinExistence type="predicted"/>
<evidence type="ECO:0000259" key="1">
    <source>
        <dbReference type="Pfam" id="PF01402"/>
    </source>
</evidence>
<organism evidence="2 3">
    <name type="scientific">Serratia quinivorans</name>
    <dbReference type="NCBI Taxonomy" id="137545"/>
    <lineage>
        <taxon>Bacteria</taxon>
        <taxon>Pseudomonadati</taxon>
        <taxon>Pseudomonadota</taxon>
        <taxon>Gammaproteobacteria</taxon>
        <taxon>Enterobacterales</taxon>
        <taxon>Yersiniaceae</taxon>
        <taxon>Serratia</taxon>
    </lineage>
</organism>
<dbReference type="InterPro" id="IPR002145">
    <property type="entry name" value="CopG"/>
</dbReference>
<dbReference type="InterPro" id="IPR013321">
    <property type="entry name" value="Arc_rbn_hlx_hlx"/>
</dbReference>
<dbReference type="GeneID" id="74949141"/>
<feature type="domain" description="Ribbon-helix-helix protein CopG" evidence="1">
    <location>
        <begin position="5"/>
        <end position="43"/>
    </location>
</feature>
<protein>
    <submittedName>
        <fullName evidence="2">Trifunctional transcriptional regulator/proline dehydrogenase/pyrroline-5-carboxylate dehydrogenase</fullName>
    </submittedName>
</protein>
<gene>
    <name evidence="2" type="ORF">NCTC11544_01392</name>
</gene>
<dbReference type="InterPro" id="IPR010985">
    <property type="entry name" value="Ribbon_hlx_hlx"/>
</dbReference>
<dbReference type="EMBL" id="UGYN01000002">
    <property type="protein sequence ID" value="SUI52939.1"/>
    <property type="molecule type" value="Genomic_DNA"/>
</dbReference>
<dbReference type="GO" id="GO:0043565">
    <property type="term" value="F:sequence-specific DNA binding"/>
    <property type="evidence" value="ECO:0007669"/>
    <property type="project" value="UniProtKB-ARBA"/>
</dbReference>
<accession>A0A2X2GF13</accession>
<dbReference type="CDD" id="cd22233">
    <property type="entry name" value="RHH_CopAso-like"/>
    <property type="match status" value="1"/>
</dbReference>
<dbReference type="Proteomes" id="UP000255529">
    <property type="component" value="Unassembled WGS sequence"/>
</dbReference>
<evidence type="ECO:0000313" key="2">
    <source>
        <dbReference type="EMBL" id="SUI52939.1"/>
    </source>
</evidence>
<evidence type="ECO:0000313" key="3">
    <source>
        <dbReference type="Proteomes" id="UP000255529"/>
    </source>
</evidence>
<dbReference type="Gene3D" id="1.10.1220.10">
    <property type="entry name" value="Met repressor-like"/>
    <property type="match status" value="1"/>
</dbReference>
<name>A0A2X2GF13_9GAMM</name>
<dbReference type="RefSeq" id="WP_012005371.1">
    <property type="nucleotide sequence ID" value="NZ_CAMIRW010000016.1"/>
</dbReference>
<dbReference type="Pfam" id="PF01402">
    <property type="entry name" value="RHH_1"/>
    <property type="match status" value="1"/>
</dbReference>